<evidence type="ECO:0000256" key="7">
    <source>
        <dbReference type="SAM" id="MobiDB-lite"/>
    </source>
</evidence>
<dbReference type="PANTHER" id="PTHR47338">
    <property type="entry name" value="ZN(II)2CYS6 TRANSCRIPTION FACTOR (EUROFUNG)-RELATED"/>
    <property type="match status" value="1"/>
</dbReference>
<dbReference type="GO" id="GO:0009893">
    <property type="term" value="P:positive regulation of metabolic process"/>
    <property type="evidence" value="ECO:0007669"/>
    <property type="project" value="UniProtKB-ARBA"/>
</dbReference>
<proteinExistence type="predicted"/>
<evidence type="ECO:0000259" key="8">
    <source>
        <dbReference type="PROSITE" id="PS50048"/>
    </source>
</evidence>
<keyword evidence="10" id="KW-1185">Reference proteome</keyword>
<gene>
    <name evidence="9" type="ORF">BO71DRAFT_436350</name>
</gene>
<evidence type="ECO:0000313" key="10">
    <source>
        <dbReference type="Proteomes" id="UP000247810"/>
    </source>
</evidence>
<reference evidence="9 10" key="1">
    <citation type="submission" date="2018-02" db="EMBL/GenBank/DDBJ databases">
        <title>The genomes of Aspergillus section Nigri reveals drivers in fungal speciation.</title>
        <authorList>
            <consortium name="DOE Joint Genome Institute"/>
            <person name="Vesth T.C."/>
            <person name="Nybo J."/>
            <person name="Theobald S."/>
            <person name="Brandl J."/>
            <person name="Frisvad J.C."/>
            <person name="Nielsen K.F."/>
            <person name="Lyhne E.K."/>
            <person name="Kogle M.E."/>
            <person name="Kuo A."/>
            <person name="Riley R."/>
            <person name="Clum A."/>
            <person name="Nolan M."/>
            <person name="Lipzen A."/>
            <person name="Salamov A."/>
            <person name="Henrissat B."/>
            <person name="Wiebenga A."/>
            <person name="De vries R.P."/>
            <person name="Grigoriev I.V."/>
            <person name="Mortensen U.H."/>
            <person name="Andersen M.R."/>
            <person name="Baker S.E."/>
        </authorList>
    </citation>
    <scope>NUCLEOTIDE SEQUENCE [LARGE SCALE GENOMIC DNA]</scope>
    <source>
        <strain evidence="9 10">CBS 707.79</strain>
    </source>
</reference>
<organism evidence="9 10">
    <name type="scientific">Aspergillus ellipticus CBS 707.79</name>
    <dbReference type="NCBI Taxonomy" id="1448320"/>
    <lineage>
        <taxon>Eukaryota</taxon>
        <taxon>Fungi</taxon>
        <taxon>Dikarya</taxon>
        <taxon>Ascomycota</taxon>
        <taxon>Pezizomycotina</taxon>
        <taxon>Eurotiomycetes</taxon>
        <taxon>Eurotiomycetidae</taxon>
        <taxon>Eurotiales</taxon>
        <taxon>Aspergillaceae</taxon>
        <taxon>Aspergillus</taxon>
        <taxon>Aspergillus subgen. Circumdati</taxon>
    </lineage>
</organism>
<feature type="domain" description="Zn(2)-C6 fungal-type" evidence="8">
    <location>
        <begin position="33"/>
        <end position="61"/>
    </location>
</feature>
<dbReference type="SUPFAM" id="SSF57701">
    <property type="entry name" value="Zn2/Cys6 DNA-binding domain"/>
    <property type="match status" value="1"/>
</dbReference>
<evidence type="ECO:0000256" key="6">
    <source>
        <dbReference type="ARBA" id="ARBA00023242"/>
    </source>
</evidence>
<feature type="compositionally biased region" description="Low complexity" evidence="7">
    <location>
        <begin position="74"/>
        <end position="92"/>
    </location>
</feature>
<dbReference type="PROSITE" id="PS00463">
    <property type="entry name" value="ZN2_CY6_FUNGAL_1"/>
    <property type="match status" value="1"/>
</dbReference>
<dbReference type="GO" id="GO:0005634">
    <property type="term" value="C:nucleus"/>
    <property type="evidence" value="ECO:0007669"/>
    <property type="project" value="UniProtKB-SubCell"/>
</dbReference>
<dbReference type="OrthoDB" id="3862662at2759"/>
<accession>A0A319CR43</accession>
<dbReference type="EMBL" id="KZ826165">
    <property type="protein sequence ID" value="PYH87815.1"/>
    <property type="molecule type" value="Genomic_DNA"/>
</dbReference>
<keyword evidence="4" id="KW-0238">DNA-binding</keyword>
<dbReference type="Gene3D" id="4.10.240.10">
    <property type="entry name" value="Zn(2)-C6 fungal-type DNA-binding domain"/>
    <property type="match status" value="1"/>
</dbReference>
<name>A0A319CR43_9EURO</name>
<evidence type="ECO:0000256" key="1">
    <source>
        <dbReference type="ARBA" id="ARBA00004123"/>
    </source>
</evidence>
<dbReference type="VEuPathDB" id="FungiDB:BO71DRAFT_436350"/>
<evidence type="ECO:0000256" key="5">
    <source>
        <dbReference type="ARBA" id="ARBA00023163"/>
    </source>
</evidence>
<dbReference type="GO" id="GO:0008270">
    <property type="term" value="F:zinc ion binding"/>
    <property type="evidence" value="ECO:0007669"/>
    <property type="project" value="InterPro"/>
</dbReference>
<evidence type="ECO:0000256" key="4">
    <source>
        <dbReference type="ARBA" id="ARBA00023125"/>
    </source>
</evidence>
<dbReference type="Proteomes" id="UP000247810">
    <property type="component" value="Unassembled WGS sequence"/>
</dbReference>
<keyword evidence="6" id="KW-0539">Nucleus</keyword>
<dbReference type="InterPro" id="IPR050815">
    <property type="entry name" value="TF_fung"/>
</dbReference>
<evidence type="ECO:0000313" key="9">
    <source>
        <dbReference type="EMBL" id="PYH87815.1"/>
    </source>
</evidence>
<keyword evidence="3" id="KW-0805">Transcription regulation</keyword>
<comment type="subcellular location">
    <subcellularLocation>
        <location evidence="1">Nucleus</location>
    </subcellularLocation>
</comment>
<dbReference type="InterPro" id="IPR007219">
    <property type="entry name" value="XnlR_reg_dom"/>
</dbReference>
<dbReference type="SMART" id="SM00066">
    <property type="entry name" value="GAL4"/>
    <property type="match status" value="1"/>
</dbReference>
<protein>
    <recommendedName>
        <fullName evidence="8">Zn(2)-C6 fungal-type domain-containing protein</fullName>
    </recommendedName>
</protein>
<dbReference type="CDD" id="cd00067">
    <property type="entry name" value="GAL4"/>
    <property type="match status" value="1"/>
</dbReference>
<dbReference type="Pfam" id="PF04082">
    <property type="entry name" value="Fungal_trans"/>
    <property type="match status" value="1"/>
</dbReference>
<keyword evidence="2" id="KW-0479">Metal-binding</keyword>
<dbReference type="InterPro" id="IPR036864">
    <property type="entry name" value="Zn2-C6_fun-type_DNA-bd_sf"/>
</dbReference>
<dbReference type="AlphaFoldDB" id="A0A319CR43"/>
<dbReference type="CDD" id="cd12148">
    <property type="entry name" value="fungal_TF_MHR"/>
    <property type="match status" value="1"/>
</dbReference>
<dbReference type="GO" id="GO:0003677">
    <property type="term" value="F:DNA binding"/>
    <property type="evidence" value="ECO:0007669"/>
    <property type="project" value="UniProtKB-KW"/>
</dbReference>
<dbReference type="PANTHER" id="PTHR47338:SF20">
    <property type="entry name" value="ZN(II)2CYS6 TRANSCRIPTION FACTOR (EUROFUNG)"/>
    <property type="match status" value="1"/>
</dbReference>
<dbReference type="GO" id="GO:0000981">
    <property type="term" value="F:DNA-binding transcription factor activity, RNA polymerase II-specific"/>
    <property type="evidence" value="ECO:0007669"/>
    <property type="project" value="InterPro"/>
</dbReference>
<sequence length="429" mass="46891">MTAAAIRLDGRRNLTRSLARKMPQLDSSKAANVCANCKARKKRCDKALPRCRYCADHDLHCPDRTHRSPRYGPPVSARSPQSTSSSSVWRSANPTTRTANPIHASPVPVPIPPLIQTPTPTAPSTLCTQAQHLLKTTAPYLDEISVRYFQGIHSFMPIISRRRFHAQLLSFGALPQTDFALLLLCMAQLPSIPDPAAPSTLQTRYLSIKALLAQAHALCPPTTHLIQAGILLAVYEYAHGFPAQAFLTIGTAARLAYAAGLPPAPSNFLPPAAPDSDWTLEEEQNSTWWGILVCERYASSFSLHVDTPFLNTEWMNRTFLCEIPRPTQPLASPMPPGTARLPLEPCVLDQDQDVLSSPTTTKSTAMVESLAAPRVGGFGRAAQAAWLLDGVLRGLAMEDDPVRKRAYLDDYDQKLQALLAVVMQQCSGD</sequence>
<evidence type="ECO:0000256" key="3">
    <source>
        <dbReference type="ARBA" id="ARBA00023015"/>
    </source>
</evidence>
<dbReference type="GO" id="GO:0006351">
    <property type="term" value="P:DNA-templated transcription"/>
    <property type="evidence" value="ECO:0007669"/>
    <property type="project" value="InterPro"/>
</dbReference>
<dbReference type="Pfam" id="PF00172">
    <property type="entry name" value="Zn_clus"/>
    <property type="match status" value="1"/>
</dbReference>
<evidence type="ECO:0000256" key="2">
    <source>
        <dbReference type="ARBA" id="ARBA00022723"/>
    </source>
</evidence>
<feature type="region of interest" description="Disordered" evidence="7">
    <location>
        <begin position="64"/>
        <end position="107"/>
    </location>
</feature>
<dbReference type="InterPro" id="IPR001138">
    <property type="entry name" value="Zn2Cys6_DnaBD"/>
</dbReference>
<keyword evidence="5" id="KW-0804">Transcription</keyword>
<dbReference type="PROSITE" id="PS50048">
    <property type="entry name" value="ZN2_CY6_FUNGAL_2"/>
    <property type="match status" value="1"/>
</dbReference>